<dbReference type="InterPro" id="IPR019819">
    <property type="entry name" value="Carboxylesterase_B_CS"/>
</dbReference>
<dbReference type="PANTHER" id="PTHR43142">
    <property type="entry name" value="CARBOXYLIC ESTER HYDROLASE"/>
    <property type="match status" value="1"/>
</dbReference>
<keyword evidence="2" id="KW-0719">Serine esterase</keyword>
<evidence type="ECO:0000256" key="5">
    <source>
        <dbReference type="ARBA" id="ARBA00023180"/>
    </source>
</evidence>
<dbReference type="SMART" id="SM01174">
    <property type="entry name" value="DUF4205"/>
    <property type="match status" value="1"/>
</dbReference>
<reference evidence="9" key="2">
    <citation type="submission" date="2018-07" db="EMBL/GenBank/DDBJ databases">
        <authorList>
            <person name="Quirk P.G."/>
            <person name="Krulwich T.A."/>
        </authorList>
    </citation>
    <scope>NUCLEOTIDE SEQUENCE</scope>
</reference>
<organism evidence="9">
    <name type="scientific">Culicoides sonorensis</name>
    <name type="common">Biting midge</name>
    <dbReference type="NCBI Taxonomy" id="179676"/>
    <lineage>
        <taxon>Eukaryota</taxon>
        <taxon>Metazoa</taxon>
        <taxon>Ecdysozoa</taxon>
        <taxon>Arthropoda</taxon>
        <taxon>Hexapoda</taxon>
        <taxon>Insecta</taxon>
        <taxon>Pterygota</taxon>
        <taxon>Neoptera</taxon>
        <taxon>Endopterygota</taxon>
        <taxon>Diptera</taxon>
        <taxon>Nematocera</taxon>
        <taxon>Chironomoidea</taxon>
        <taxon>Ceratopogonidae</taxon>
        <taxon>Ceratopogoninae</taxon>
        <taxon>Culicoides</taxon>
        <taxon>Monoculicoides</taxon>
    </lineage>
</organism>
<dbReference type="SUPFAM" id="SSF47473">
    <property type="entry name" value="EF-hand"/>
    <property type="match status" value="1"/>
</dbReference>
<dbReference type="Gene3D" id="3.40.50.1820">
    <property type="entry name" value="alpha/beta hydrolase"/>
    <property type="match status" value="1"/>
</dbReference>
<evidence type="ECO:0000256" key="1">
    <source>
        <dbReference type="ARBA" id="ARBA00005964"/>
    </source>
</evidence>
<feature type="domain" description="Deubiquitinating enzyme MINDY-3/4 conserved" evidence="7">
    <location>
        <begin position="12"/>
        <end position="341"/>
    </location>
</feature>
<dbReference type="PANTHER" id="PTHR43142:SF1">
    <property type="entry name" value="CARBOXYLIC ESTER HYDROLASE"/>
    <property type="match status" value="1"/>
</dbReference>
<reference evidence="8" key="1">
    <citation type="submission" date="2018-04" db="EMBL/GenBank/DDBJ databases">
        <authorList>
            <person name="Go L.Y."/>
            <person name="Mitchell J.A."/>
        </authorList>
    </citation>
    <scope>NUCLEOTIDE SEQUENCE</scope>
    <source>
        <tissue evidence="8">Whole organism</tissue>
    </source>
</reference>
<evidence type="ECO:0000256" key="6">
    <source>
        <dbReference type="ARBA" id="ARBA00039155"/>
    </source>
</evidence>
<dbReference type="Pfam" id="PF13898">
    <property type="entry name" value="MINDY-3_4_CD"/>
    <property type="match status" value="1"/>
</dbReference>
<keyword evidence="3" id="KW-0378">Hydrolase</keyword>
<dbReference type="AlphaFoldDB" id="A0A336M322"/>
<keyword evidence="5" id="KW-0325">Glycoprotein</keyword>
<accession>A0A336M322</accession>
<evidence type="ECO:0000256" key="3">
    <source>
        <dbReference type="ARBA" id="ARBA00022801"/>
    </source>
</evidence>
<dbReference type="GO" id="GO:0106435">
    <property type="term" value="F:carboxylesterase activity"/>
    <property type="evidence" value="ECO:0007669"/>
    <property type="project" value="UniProtKB-EC"/>
</dbReference>
<dbReference type="EC" id="3.1.1.1" evidence="6"/>
<comment type="similarity">
    <text evidence="1">Belongs to the type-B carboxylesterase/lipase family.</text>
</comment>
<dbReference type="FunFam" id="3.40.50.1820:FF:000092">
    <property type="entry name" value="Carboxylic ester hydrolase"/>
    <property type="match status" value="1"/>
</dbReference>
<keyword evidence="4" id="KW-1015">Disulfide bond</keyword>
<dbReference type="EMBL" id="UFQS01000376">
    <property type="protein sequence ID" value="SSX03355.1"/>
    <property type="molecule type" value="Genomic_DNA"/>
</dbReference>
<dbReference type="InterPro" id="IPR025257">
    <property type="entry name" value="MINDY-3/4_CD"/>
</dbReference>
<evidence type="ECO:0000313" key="8">
    <source>
        <dbReference type="EMBL" id="SSX03355.1"/>
    </source>
</evidence>
<dbReference type="InterPro" id="IPR002018">
    <property type="entry name" value="CarbesteraseB"/>
</dbReference>
<dbReference type="EMBL" id="UFQT01000376">
    <property type="protein sequence ID" value="SSX23721.1"/>
    <property type="molecule type" value="Genomic_DNA"/>
</dbReference>
<dbReference type="Pfam" id="PF00135">
    <property type="entry name" value="COesterase"/>
    <property type="match status" value="1"/>
</dbReference>
<dbReference type="InterPro" id="IPR029058">
    <property type="entry name" value="AB_hydrolase_fold"/>
</dbReference>
<dbReference type="InterPro" id="IPR019826">
    <property type="entry name" value="Carboxylesterase_B_AS"/>
</dbReference>
<dbReference type="InterPro" id="IPR011992">
    <property type="entry name" value="EF-hand-dom_pair"/>
</dbReference>
<evidence type="ECO:0000259" key="7">
    <source>
        <dbReference type="SMART" id="SM01174"/>
    </source>
</evidence>
<sequence>MYTNHSELKDILNLVWGDIIKNDGGAFRLWCQGFEFSEDEPAALRQRCGGPCGVLAPVQAYILKMLLSEAMGQNFKDLTFEKCKAVLVQALCCILTKCKTTNYYVVTLKDNSNEDTDAGQSSSIAPTNPVVEENAKTFHERLQIIEMKDIEHVRQLYLDNFNTLENQYGVLLFLYTVLLTKGMQNILSEICDTSEPLIHAVYGHASQPLINLMLTGRIVPYVWDGDKNIGGLALRGVNQQSDIGFLTIMEQMQYCTVGNFFKNPRCPVWVLASETHLTVLFSPENKLVAPETPREQAIRVFQQFNNDGASFIESGHLQEVLKQLGLVSVPEYVDIMRKKLDPESLGIILQNAFLEEFFEEEVSKCPDIFDLYHYNGIPNSNLHNQFQFSSSLINFKMNSNCVVNLKQGKLIGNVGALPNGLEYYYFKGIPYAMPPKRFEEALPINVFNEQPLLCNTERSIAYQKDMFSSEIIGSEDCLFLNIYTPHIGRKKLPVMFWIHGGAFNAGSGNSDLYSPEYLVQKEVVVVTINYRLGPLGFLHFPSMGIHGNYGLKDQLQALKFISESIENFGGDKNNITLFGESAGGVSVHFHFLSEESRKYFHKAICQSGIALNDWALQEGPIEKARKLSKLLGAKDIDDKSVYETLINARAEDLIRKANHTVTADEKRRSFIMPFRPVVESLHKDAFIKDHPLKLLKKKNIYSGIPIITGITDMEGIIMLKDCFSKVKNFNTDFCKYIPSSLNLTLDTIDAIDTGKKIKEFYFGSKPFDKNTEREISEFMTDFHFSIGHYINSEIFSEYQQKTKHFLYQFSFDGELNMYKKFFSKTLVRGACHADDLFYLFKMTMAVPVSDNSEEAKMRSVMCELWTNFAKYGNPTPKTSNFDFVWEPVENRTSDLPCLDINKLCKMVRNPCKNRLKFWKSLYADWNKKLLKAKL</sequence>
<dbReference type="PROSITE" id="PS00122">
    <property type="entry name" value="CARBOXYLESTERASE_B_1"/>
    <property type="match status" value="1"/>
</dbReference>
<dbReference type="SUPFAM" id="SSF53474">
    <property type="entry name" value="alpha/beta-Hydrolases"/>
    <property type="match status" value="1"/>
</dbReference>
<protein>
    <recommendedName>
        <fullName evidence="6">carboxylesterase</fullName>
        <ecNumber evidence="6">3.1.1.1</ecNumber>
    </recommendedName>
</protein>
<evidence type="ECO:0000256" key="4">
    <source>
        <dbReference type="ARBA" id="ARBA00023157"/>
    </source>
</evidence>
<evidence type="ECO:0000256" key="2">
    <source>
        <dbReference type="ARBA" id="ARBA00022487"/>
    </source>
</evidence>
<name>A0A336M322_CULSO</name>
<proteinExistence type="inferred from homology"/>
<dbReference type="VEuPathDB" id="VectorBase:CSON009482"/>
<evidence type="ECO:0000313" key="9">
    <source>
        <dbReference type="EMBL" id="SSX23721.1"/>
    </source>
</evidence>
<gene>
    <name evidence="9" type="primary">CSON009482</name>
</gene>
<dbReference type="PROSITE" id="PS00941">
    <property type="entry name" value="CARBOXYLESTERASE_B_2"/>
    <property type="match status" value="1"/>
</dbReference>